<dbReference type="PANTHER" id="PTHR42711">
    <property type="entry name" value="ABC TRANSPORTER ATP-BINDING PROTEIN"/>
    <property type="match status" value="1"/>
</dbReference>
<accession>A0A3D4VC48</accession>
<evidence type="ECO:0000256" key="3">
    <source>
        <dbReference type="ARBA" id="ARBA00022458"/>
    </source>
</evidence>
<keyword evidence="3" id="KW-0536">Nodulation</keyword>
<dbReference type="Pfam" id="PF00005">
    <property type="entry name" value="ABC_tran"/>
    <property type="match status" value="1"/>
</dbReference>
<proteinExistence type="inferred from homology"/>
<protein>
    <submittedName>
        <fullName evidence="7">DUF4162 domain-containing protein</fullName>
    </submittedName>
</protein>
<dbReference type="PANTHER" id="PTHR42711:SF5">
    <property type="entry name" value="ABC TRANSPORTER ATP-BINDING PROTEIN NATA"/>
    <property type="match status" value="1"/>
</dbReference>
<reference evidence="7 8" key="1">
    <citation type="journal article" date="2018" name="Nat. Biotechnol.">
        <title>A standardized bacterial taxonomy based on genome phylogeny substantially revises the tree of life.</title>
        <authorList>
            <person name="Parks D.H."/>
            <person name="Chuvochina M."/>
            <person name="Waite D.W."/>
            <person name="Rinke C."/>
            <person name="Skarshewski A."/>
            <person name="Chaumeil P.A."/>
            <person name="Hugenholtz P."/>
        </authorList>
    </citation>
    <scope>NUCLEOTIDE SEQUENCE [LARGE SCALE GENOMIC DNA]</scope>
    <source>
        <strain evidence="7">UBA8844</strain>
    </source>
</reference>
<comment type="caution">
    <text evidence="7">The sequence shown here is derived from an EMBL/GenBank/DDBJ whole genome shotgun (WGS) entry which is preliminary data.</text>
</comment>
<sequence length="321" mass="34803">MSSLAISISGVSKRYEHHVAVRTLSLSVPRGTVYGLLGPNGAGKTTTIRMILNIIAPDTGSISVLGAASHDPSIVDRIGYLPEERGLYRKMQVRRVLRFLGELKGLSGRDLDRRIDAWLERLSLKGGGADWGTSKVDELSRGMQQKVQFIGALLHDPELVILDEPFSGLDPINAQALKDTVVDLRKQGRTVIFSTHLMDNAERLCDAVCIIAAGEKVLDGTISEVRDAHGGRFVALAFDGAPSPATEAILGDPAWVLRRDDSNRYLELELPEHVAPSALLTALVQSGASIERFEHVRPSLHRIFLEKVGATHVEAGMSGHG</sequence>
<comment type="similarity">
    <text evidence="1">Belongs to the ABC transporter superfamily.</text>
</comment>
<evidence type="ECO:0000313" key="7">
    <source>
        <dbReference type="EMBL" id="HCT57897.1"/>
    </source>
</evidence>
<organism evidence="7 8">
    <name type="scientific">Gemmatimonas aurantiaca</name>
    <dbReference type="NCBI Taxonomy" id="173480"/>
    <lineage>
        <taxon>Bacteria</taxon>
        <taxon>Pseudomonadati</taxon>
        <taxon>Gemmatimonadota</taxon>
        <taxon>Gemmatimonadia</taxon>
        <taxon>Gemmatimonadales</taxon>
        <taxon>Gemmatimonadaceae</taxon>
        <taxon>Gemmatimonas</taxon>
    </lineage>
</organism>
<keyword evidence="2" id="KW-0813">Transport</keyword>
<dbReference type="InterPro" id="IPR025302">
    <property type="entry name" value="DrrA1/2-like_C"/>
</dbReference>
<dbReference type="Proteomes" id="UP000264071">
    <property type="component" value="Unassembled WGS sequence"/>
</dbReference>
<dbReference type="Gene3D" id="3.40.50.300">
    <property type="entry name" value="P-loop containing nucleotide triphosphate hydrolases"/>
    <property type="match status" value="1"/>
</dbReference>
<dbReference type="InterPro" id="IPR027417">
    <property type="entry name" value="P-loop_NTPase"/>
</dbReference>
<evidence type="ECO:0000256" key="2">
    <source>
        <dbReference type="ARBA" id="ARBA00022448"/>
    </source>
</evidence>
<dbReference type="Pfam" id="PF13732">
    <property type="entry name" value="DrrA1-3_C"/>
    <property type="match status" value="1"/>
</dbReference>
<keyword evidence="4" id="KW-0547">Nucleotide-binding</keyword>
<evidence type="ECO:0000259" key="6">
    <source>
        <dbReference type="PROSITE" id="PS50893"/>
    </source>
</evidence>
<dbReference type="AlphaFoldDB" id="A0A3D4VC48"/>
<gene>
    <name evidence="7" type="ORF">DGD08_11905</name>
</gene>
<keyword evidence="5" id="KW-0067">ATP-binding</keyword>
<dbReference type="InterPro" id="IPR050763">
    <property type="entry name" value="ABC_transporter_ATP-binding"/>
</dbReference>
<name>A0A3D4VC48_9BACT</name>
<dbReference type="SUPFAM" id="SSF52540">
    <property type="entry name" value="P-loop containing nucleoside triphosphate hydrolases"/>
    <property type="match status" value="1"/>
</dbReference>
<evidence type="ECO:0000256" key="4">
    <source>
        <dbReference type="ARBA" id="ARBA00022741"/>
    </source>
</evidence>
<evidence type="ECO:0000256" key="1">
    <source>
        <dbReference type="ARBA" id="ARBA00005417"/>
    </source>
</evidence>
<evidence type="ECO:0000313" key="8">
    <source>
        <dbReference type="Proteomes" id="UP000264071"/>
    </source>
</evidence>
<dbReference type="InterPro" id="IPR003439">
    <property type="entry name" value="ABC_transporter-like_ATP-bd"/>
</dbReference>
<dbReference type="EMBL" id="DPIY01000010">
    <property type="protein sequence ID" value="HCT57897.1"/>
    <property type="molecule type" value="Genomic_DNA"/>
</dbReference>
<dbReference type="SMART" id="SM00382">
    <property type="entry name" value="AAA"/>
    <property type="match status" value="1"/>
</dbReference>
<dbReference type="GO" id="GO:0016887">
    <property type="term" value="F:ATP hydrolysis activity"/>
    <property type="evidence" value="ECO:0007669"/>
    <property type="project" value="InterPro"/>
</dbReference>
<dbReference type="InterPro" id="IPR003593">
    <property type="entry name" value="AAA+_ATPase"/>
</dbReference>
<dbReference type="OMA" id="FAQAFLH"/>
<evidence type="ECO:0000256" key="5">
    <source>
        <dbReference type="ARBA" id="ARBA00022840"/>
    </source>
</evidence>
<dbReference type="PROSITE" id="PS50893">
    <property type="entry name" value="ABC_TRANSPORTER_2"/>
    <property type="match status" value="1"/>
</dbReference>
<dbReference type="GO" id="GO:0005524">
    <property type="term" value="F:ATP binding"/>
    <property type="evidence" value="ECO:0007669"/>
    <property type="project" value="UniProtKB-KW"/>
</dbReference>
<feature type="domain" description="ABC transporter" evidence="6">
    <location>
        <begin position="6"/>
        <end position="238"/>
    </location>
</feature>